<evidence type="ECO:0000256" key="6">
    <source>
        <dbReference type="PROSITE-ProRule" id="PRU00555"/>
    </source>
</evidence>
<dbReference type="EMBL" id="CAJPEV010001000">
    <property type="protein sequence ID" value="CAG0890042.1"/>
    <property type="molecule type" value="Genomic_DNA"/>
</dbReference>
<keyword evidence="5 6" id="KW-0443">Lipid metabolism</keyword>
<protein>
    <recommendedName>
        <fullName evidence="2 7">Phospholipase A2</fullName>
        <ecNumber evidence="2 7">3.1.1.4</ecNumber>
    </recommendedName>
</protein>
<name>A0A7R9A4H8_9CRUS</name>
<keyword evidence="12" id="KW-1185">Reference proteome</keyword>
<gene>
    <name evidence="11" type="ORF">DSTB1V02_LOCUS5822</name>
</gene>
<dbReference type="GO" id="GO:0005544">
    <property type="term" value="F:calcium-dependent phospholipid binding"/>
    <property type="evidence" value="ECO:0007669"/>
    <property type="project" value="TreeGrafter"/>
</dbReference>
<comment type="subcellular location">
    <subcellularLocation>
        <location evidence="1">Cytoplasm</location>
    </subcellularLocation>
</comment>
<dbReference type="InterPro" id="IPR002642">
    <property type="entry name" value="LysoPLipase_cat_dom"/>
</dbReference>
<feature type="domain" description="PLA2c" evidence="10">
    <location>
        <begin position="107"/>
        <end position="690"/>
    </location>
</feature>
<dbReference type="GO" id="GO:0046475">
    <property type="term" value="P:glycerophospholipid catabolic process"/>
    <property type="evidence" value="ECO:0007669"/>
    <property type="project" value="TreeGrafter"/>
</dbReference>
<keyword evidence="7" id="KW-0479">Metal-binding</keyword>
<evidence type="ECO:0000256" key="1">
    <source>
        <dbReference type="ARBA" id="ARBA00004496"/>
    </source>
</evidence>
<dbReference type="InterPro" id="IPR000008">
    <property type="entry name" value="C2_dom"/>
</dbReference>
<proteinExistence type="predicted"/>
<dbReference type="OrthoDB" id="419768at2759"/>
<dbReference type="SUPFAM" id="SSF49562">
    <property type="entry name" value="C2 domain (Calcium/lipid-binding domain, CaLB)"/>
    <property type="match status" value="1"/>
</dbReference>
<accession>A0A7R9A4H8</accession>
<dbReference type="Proteomes" id="UP000677054">
    <property type="component" value="Unassembled WGS sequence"/>
</dbReference>
<evidence type="ECO:0000256" key="7">
    <source>
        <dbReference type="RuleBase" id="RU362102"/>
    </source>
</evidence>
<evidence type="ECO:0000256" key="3">
    <source>
        <dbReference type="ARBA" id="ARBA00022490"/>
    </source>
</evidence>
<feature type="compositionally biased region" description="Acidic residues" evidence="8">
    <location>
        <begin position="421"/>
        <end position="430"/>
    </location>
</feature>
<dbReference type="PROSITE" id="PS51210">
    <property type="entry name" value="PLA2C"/>
    <property type="match status" value="1"/>
</dbReference>
<keyword evidence="6 7" id="KW-0442">Lipid degradation</keyword>
<evidence type="ECO:0000259" key="9">
    <source>
        <dbReference type="PROSITE" id="PS50004"/>
    </source>
</evidence>
<keyword evidence="4 6" id="KW-0378">Hydrolase</keyword>
<dbReference type="Gene3D" id="3.40.1090.10">
    <property type="entry name" value="Cytosolic phospholipase A2 catalytic domain"/>
    <property type="match status" value="2"/>
</dbReference>
<keyword evidence="3 7" id="KW-0963">Cytoplasm</keyword>
<evidence type="ECO:0000256" key="4">
    <source>
        <dbReference type="ARBA" id="ARBA00022801"/>
    </source>
</evidence>
<dbReference type="InterPro" id="IPR035892">
    <property type="entry name" value="C2_domain_sf"/>
</dbReference>
<comment type="domain">
    <text evidence="7">The N-terminal C2 domain associates with lipid membranes upon calcium binding.</text>
</comment>
<dbReference type="Gene3D" id="2.60.40.150">
    <property type="entry name" value="C2 domain"/>
    <property type="match status" value="1"/>
</dbReference>
<feature type="region of interest" description="Disordered" evidence="8">
    <location>
        <begin position="416"/>
        <end position="443"/>
    </location>
</feature>
<feature type="compositionally biased region" description="Basic and acidic residues" evidence="8">
    <location>
        <begin position="431"/>
        <end position="443"/>
    </location>
</feature>
<sequence length="690" mass="78018">YVCGISSSVDTPDPYIVLQVPGTPNGKKKTAYYKNCVNPIWDETFIFYVDAFQHERHLEVTLMDANYTKNYVIDTVMIPLSSLVSHQVTHLELVFKKKSVVNIEVLLIPEVNPDLRYSLALCDEEKNFLKNRKQHVFTALRKLLGDDLGPHNISEVPTIGLLGSGGGFRAMTCLSGCFKGLADSGILDCISYVAGLSGSSWYLSQLYAHRDFPKKGPGELEGGLKERVGRNWKRLLTASNLMHYTNIVIQKARKGQPVSFTDLFGLLLHDSILSLETHEMYLSAQKQKLEEGWCPLPLYTCLHVKKNVSERVFQEWVEFSPYEIGIAKYGVFMKSHLFGSKFFMGKIIQEFPELPLHYLQGIWGSAFTILFKRLIQERGRKDVAEMLRDQAQEEASCLAEEDQVFRNEFEDTLVSDKISDESETSEDETEELRKGEESAVQKQVKVDGKEFNGNAEGPVPGFFENLRVKSHQFLVALSTKKKGNTESTLACFVEKTQGVLDLSNENISPSPSSVSLPIVDTNAADVAIPVSHSQPKGLDKIRRKVQNKKKKTDEKAHRSIWQGITDRLLSSPLFDTRAGRAGLVYNPLRGLILNQKYPISPFAPVTNPEDETDDFKEIHEVMQTERKTLYLVDGGLTFNSPYPLLLRPQRGVRIFLSFDFSGRPSDDTPPFKVRKLMRITSRCSRHIFEN</sequence>
<evidence type="ECO:0000313" key="11">
    <source>
        <dbReference type="EMBL" id="CAD7245956.1"/>
    </source>
</evidence>
<keyword evidence="7" id="KW-0106">Calcium</keyword>
<dbReference type="InterPro" id="IPR016035">
    <property type="entry name" value="Acyl_Trfase/lysoPLipase"/>
</dbReference>
<evidence type="ECO:0000313" key="12">
    <source>
        <dbReference type="Proteomes" id="UP000677054"/>
    </source>
</evidence>
<dbReference type="SMART" id="SM00022">
    <property type="entry name" value="PLAc"/>
    <property type="match status" value="1"/>
</dbReference>
<dbReference type="SUPFAM" id="SSF52151">
    <property type="entry name" value="FabD/lysophospholipase-like"/>
    <property type="match status" value="2"/>
</dbReference>
<dbReference type="EC" id="3.1.1.4" evidence="2 7"/>
<dbReference type="PANTHER" id="PTHR10728:SF40">
    <property type="entry name" value="PATATIN FAMILY PROTEIN"/>
    <property type="match status" value="1"/>
</dbReference>
<evidence type="ECO:0000256" key="2">
    <source>
        <dbReference type="ARBA" id="ARBA00013278"/>
    </source>
</evidence>
<organism evidence="11">
    <name type="scientific">Darwinula stevensoni</name>
    <dbReference type="NCBI Taxonomy" id="69355"/>
    <lineage>
        <taxon>Eukaryota</taxon>
        <taxon>Metazoa</taxon>
        <taxon>Ecdysozoa</taxon>
        <taxon>Arthropoda</taxon>
        <taxon>Crustacea</taxon>
        <taxon>Oligostraca</taxon>
        <taxon>Ostracoda</taxon>
        <taxon>Podocopa</taxon>
        <taxon>Podocopida</taxon>
        <taxon>Darwinulocopina</taxon>
        <taxon>Darwinuloidea</taxon>
        <taxon>Darwinulidae</taxon>
        <taxon>Darwinula</taxon>
    </lineage>
</organism>
<dbReference type="GO" id="GO:0005509">
    <property type="term" value="F:calcium ion binding"/>
    <property type="evidence" value="ECO:0007669"/>
    <property type="project" value="TreeGrafter"/>
</dbReference>
<evidence type="ECO:0000256" key="5">
    <source>
        <dbReference type="ARBA" id="ARBA00023098"/>
    </source>
</evidence>
<dbReference type="PROSITE" id="PS50004">
    <property type="entry name" value="C2"/>
    <property type="match status" value="1"/>
</dbReference>
<dbReference type="Pfam" id="PF00168">
    <property type="entry name" value="C2"/>
    <property type="match status" value="1"/>
</dbReference>
<reference evidence="11" key="1">
    <citation type="submission" date="2020-11" db="EMBL/GenBank/DDBJ databases">
        <authorList>
            <person name="Tran Van P."/>
        </authorList>
    </citation>
    <scope>NUCLEOTIDE SEQUENCE</scope>
</reference>
<comment type="catalytic activity">
    <reaction evidence="7">
        <text>a 1,2-diacyl-sn-glycero-3-phosphocholine + H2O = a 1-acyl-sn-glycero-3-phosphocholine + a fatty acid + H(+)</text>
        <dbReference type="Rhea" id="RHEA:15801"/>
        <dbReference type="ChEBI" id="CHEBI:15377"/>
        <dbReference type="ChEBI" id="CHEBI:15378"/>
        <dbReference type="ChEBI" id="CHEBI:28868"/>
        <dbReference type="ChEBI" id="CHEBI:57643"/>
        <dbReference type="ChEBI" id="CHEBI:58168"/>
        <dbReference type="EC" id="3.1.1.4"/>
    </reaction>
</comment>
<dbReference type="PANTHER" id="PTHR10728">
    <property type="entry name" value="CYTOSOLIC PHOSPHOLIPASE A2"/>
    <property type="match status" value="1"/>
</dbReference>
<dbReference type="AlphaFoldDB" id="A0A7R9A4H8"/>
<dbReference type="GO" id="GO:0047498">
    <property type="term" value="F:calcium-dependent phospholipase A2 activity"/>
    <property type="evidence" value="ECO:0007669"/>
    <property type="project" value="TreeGrafter"/>
</dbReference>
<dbReference type="GO" id="GO:0005829">
    <property type="term" value="C:cytosol"/>
    <property type="evidence" value="ECO:0007669"/>
    <property type="project" value="TreeGrafter"/>
</dbReference>
<dbReference type="Pfam" id="PF01735">
    <property type="entry name" value="PLA2_B"/>
    <property type="match status" value="1"/>
</dbReference>
<feature type="non-terminal residue" evidence="11">
    <location>
        <position position="1"/>
    </location>
</feature>
<dbReference type="EMBL" id="LR900517">
    <property type="protein sequence ID" value="CAD7245956.1"/>
    <property type="molecule type" value="Genomic_DNA"/>
</dbReference>
<dbReference type="SMART" id="SM00239">
    <property type="entry name" value="C2"/>
    <property type="match status" value="1"/>
</dbReference>
<feature type="domain" description="C2" evidence="9">
    <location>
        <begin position="1"/>
        <end position="93"/>
    </location>
</feature>
<evidence type="ECO:0000256" key="8">
    <source>
        <dbReference type="SAM" id="MobiDB-lite"/>
    </source>
</evidence>
<evidence type="ECO:0000259" key="10">
    <source>
        <dbReference type="PROSITE" id="PS51210"/>
    </source>
</evidence>